<dbReference type="STRING" id="1423746.FD27_GL001010"/>
<dbReference type="GO" id="GO:0005829">
    <property type="term" value="C:cytosol"/>
    <property type="evidence" value="ECO:0007669"/>
    <property type="project" value="TreeGrafter"/>
</dbReference>
<sequence length="318" mass="35669">MAQLPLVKLPHFVTVEDLSSDQVLSLIQRAEYYKQGGQVPTLTKPVYVTNAFFENSTRTHTSFEVAEKRLGLTDIFFDPQHSSVKKGETMYDTMLVMDALGVDLAVIRHSKNAYYEQLIHPAAGSHLHMGIVNAGDGSGQHPSQSMLDMMTIHEHFGHFDGLKVGIIGDITNSRVAGSNMEILNRLGASVFFSGPDYWYDHAFDKYGKFMPLDDLVGEMDVLMLLRVQHERHAGDANEAKFSAASYHKKYGINQERYNRMKKNAIIMHPGPINHDVELAGSLVEAPKCMFYKQMQNGVFMRMAMLEAVLRGRKLGGLD</sequence>
<feature type="binding site" evidence="7">
    <location>
        <position position="271"/>
    </location>
    <ligand>
        <name>carbamoyl phosphate</name>
        <dbReference type="ChEBI" id="CHEBI:58228"/>
    </ligand>
</feature>
<dbReference type="PANTHER" id="PTHR45753:SF6">
    <property type="entry name" value="ASPARTATE CARBAMOYLTRANSFERASE"/>
    <property type="match status" value="1"/>
</dbReference>
<accession>A0A0R1PFM5</accession>
<gene>
    <name evidence="7" type="primary">pyrB</name>
    <name evidence="10" type="ORF">FD27_GL001010</name>
</gene>
<dbReference type="NCBIfam" id="NF002032">
    <property type="entry name" value="PRK00856.1"/>
    <property type="match status" value="1"/>
</dbReference>
<feature type="binding site" evidence="7">
    <location>
        <position position="59"/>
    </location>
    <ligand>
        <name>carbamoyl phosphate</name>
        <dbReference type="ChEBI" id="CHEBI:58228"/>
    </ligand>
</feature>
<feature type="binding site" evidence="7">
    <location>
        <position position="86"/>
    </location>
    <ligand>
        <name>L-aspartate</name>
        <dbReference type="ChEBI" id="CHEBI:29991"/>
    </ligand>
</feature>
<feature type="binding site" evidence="7">
    <location>
        <position position="270"/>
    </location>
    <ligand>
        <name>carbamoyl phosphate</name>
        <dbReference type="ChEBI" id="CHEBI:58228"/>
    </ligand>
</feature>
<organism evidence="10 11">
    <name type="scientific">Limosilactobacillus frumenti DSM 13145</name>
    <dbReference type="NCBI Taxonomy" id="1423746"/>
    <lineage>
        <taxon>Bacteria</taxon>
        <taxon>Bacillati</taxon>
        <taxon>Bacillota</taxon>
        <taxon>Bacilli</taxon>
        <taxon>Lactobacillales</taxon>
        <taxon>Lactobacillaceae</taxon>
        <taxon>Limosilactobacillus</taxon>
    </lineage>
</organism>
<evidence type="ECO:0000313" key="11">
    <source>
        <dbReference type="Proteomes" id="UP000051445"/>
    </source>
</evidence>
<evidence type="ECO:0000313" key="10">
    <source>
        <dbReference type="EMBL" id="KRL27256.1"/>
    </source>
</evidence>
<dbReference type="AlphaFoldDB" id="A0A0R1PFM5"/>
<evidence type="ECO:0000259" key="8">
    <source>
        <dbReference type="Pfam" id="PF00185"/>
    </source>
</evidence>
<keyword evidence="4 7" id="KW-0665">Pyrimidine biosynthesis</keyword>
<dbReference type="GO" id="GO:0004070">
    <property type="term" value="F:aspartate carbamoyltransferase activity"/>
    <property type="evidence" value="ECO:0007669"/>
    <property type="project" value="UniProtKB-UniRule"/>
</dbReference>
<dbReference type="PROSITE" id="PS00097">
    <property type="entry name" value="CARBAMOYLTRANSFERASE"/>
    <property type="match status" value="1"/>
</dbReference>
<dbReference type="PRINTS" id="PR00100">
    <property type="entry name" value="AOTCASE"/>
</dbReference>
<dbReference type="InterPro" id="IPR002082">
    <property type="entry name" value="Asp_carbamoyltransf"/>
</dbReference>
<feature type="domain" description="Aspartate/ornithine carbamoyltransferase carbamoyl-P binding" evidence="9">
    <location>
        <begin position="11"/>
        <end position="154"/>
    </location>
</feature>
<reference evidence="10 11" key="1">
    <citation type="journal article" date="2015" name="Genome Announc.">
        <title>Expanding the biotechnology potential of lactobacilli through comparative genomics of 213 strains and associated genera.</title>
        <authorList>
            <person name="Sun Z."/>
            <person name="Harris H.M."/>
            <person name="McCann A."/>
            <person name="Guo C."/>
            <person name="Argimon S."/>
            <person name="Zhang W."/>
            <person name="Yang X."/>
            <person name="Jeffery I.B."/>
            <person name="Cooney J.C."/>
            <person name="Kagawa T.F."/>
            <person name="Liu W."/>
            <person name="Song Y."/>
            <person name="Salvetti E."/>
            <person name="Wrobel A."/>
            <person name="Rasinkangas P."/>
            <person name="Parkhill J."/>
            <person name="Rea M.C."/>
            <person name="O'Sullivan O."/>
            <person name="Ritari J."/>
            <person name="Douillard F.P."/>
            <person name="Paul Ross R."/>
            <person name="Yang R."/>
            <person name="Briner A.E."/>
            <person name="Felis G.E."/>
            <person name="de Vos W.M."/>
            <person name="Barrangou R."/>
            <person name="Klaenhammer T.R."/>
            <person name="Caufield P.W."/>
            <person name="Cui Y."/>
            <person name="Zhang H."/>
            <person name="O'Toole P.W."/>
        </authorList>
    </citation>
    <scope>NUCLEOTIDE SEQUENCE [LARGE SCALE GENOMIC DNA]</scope>
    <source>
        <strain evidence="10 11">DSM 13145</strain>
    </source>
</reference>
<evidence type="ECO:0000256" key="4">
    <source>
        <dbReference type="ARBA" id="ARBA00022975"/>
    </source>
</evidence>
<dbReference type="GO" id="GO:0016597">
    <property type="term" value="F:amino acid binding"/>
    <property type="evidence" value="ECO:0007669"/>
    <property type="project" value="InterPro"/>
</dbReference>
<dbReference type="GO" id="GO:0006520">
    <property type="term" value="P:amino acid metabolic process"/>
    <property type="evidence" value="ECO:0007669"/>
    <property type="project" value="InterPro"/>
</dbReference>
<dbReference type="PATRIC" id="fig|1423746.3.peg.1024"/>
<comment type="subunit">
    <text evidence="7">Heterododecamer (2C3:3R2) of six catalytic PyrB chains organized as two trimers (C3), and six regulatory PyrI chains organized as three dimers (R2).</text>
</comment>
<dbReference type="OrthoDB" id="9774690at2"/>
<protein>
    <recommendedName>
        <fullName evidence="7">Aspartate carbamoyltransferase</fullName>
        <ecNumber evidence="7">2.1.3.2</ecNumber>
    </recommendedName>
    <alternativeName>
        <fullName evidence="7">Aspartate transcarbamylase</fullName>
        <shortName evidence="7">ATCase</shortName>
    </alternativeName>
</protein>
<feature type="binding site" evidence="7">
    <location>
        <position position="58"/>
    </location>
    <ligand>
        <name>carbamoyl phosphate</name>
        <dbReference type="ChEBI" id="CHEBI:58228"/>
    </ligand>
</feature>
<feature type="domain" description="Aspartate/ornithine carbamoyltransferase Asp/Orn-binding" evidence="8">
    <location>
        <begin position="160"/>
        <end position="307"/>
    </location>
</feature>
<evidence type="ECO:0000256" key="2">
    <source>
        <dbReference type="ARBA" id="ARBA00008896"/>
    </source>
</evidence>
<proteinExistence type="inferred from homology"/>
<dbReference type="Pfam" id="PF00185">
    <property type="entry name" value="OTCace"/>
    <property type="match status" value="1"/>
</dbReference>
<dbReference type="PANTHER" id="PTHR45753">
    <property type="entry name" value="ORNITHINE CARBAMOYLTRANSFERASE, MITOCHONDRIAL"/>
    <property type="match status" value="1"/>
</dbReference>
<evidence type="ECO:0000259" key="9">
    <source>
        <dbReference type="Pfam" id="PF02729"/>
    </source>
</evidence>
<name>A0A0R1PFM5_9LACO</name>
<evidence type="ECO:0000256" key="1">
    <source>
        <dbReference type="ARBA" id="ARBA00004852"/>
    </source>
</evidence>
<keyword evidence="11" id="KW-1185">Reference proteome</keyword>
<dbReference type="NCBIfam" id="TIGR00670">
    <property type="entry name" value="asp_carb_tr"/>
    <property type="match status" value="1"/>
</dbReference>
<comment type="function">
    <text evidence="5 7">Catalyzes the condensation of carbamoyl phosphate and aspartate to form carbamoyl aspartate and inorganic phosphate, the committed step in the de novo pyrimidine nucleotide biosynthesis pathway.</text>
</comment>
<comment type="catalytic activity">
    <reaction evidence="6 7">
        <text>carbamoyl phosphate + L-aspartate = N-carbamoyl-L-aspartate + phosphate + H(+)</text>
        <dbReference type="Rhea" id="RHEA:20013"/>
        <dbReference type="ChEBI" id="CHEBI:15378"/>
        <dbReference type="ChEBI" id="CHEBI:29991"/>
        <dbReference type="ChEBI" id="CHEBI:32814"/>
        <dbReference type="ChEBI" id="CHEBI:43474"/>
        <dbReference type="ChEBI" id="CHEBI:58228"/>
        <dbReference type="EC" id="2.1.3.2"/>
    </reaction>
</comment>
<dbReference type="Pfam" id="PF02729">
    <property type="entry name" value="OTCace_N"/>
    <property type="match status" value="1"/>
</dbReference>
<dbReference type="EC" id="2.1.3.2" evidence="7"/>
<dbReference type="RefSeq" id="WP_057751095.1">
    <property type="nucleotide sequence ID" value="NZ_AZER01000016.1"/>
</dbReference>
<feature type="binding site" evidence="7">
    <location>
        <position position="226"/>
    </location>
    <ligand>
        <name>L-aspartate</name>
        <dbReference type="ChEBI" id="CHEBI:29991"/>
    </ligand>
</feature>
<comment type="pathway">
    <text evidence="1 7">Pyrimidine metabolism; UMP biosynthesis via de novo pathway; (S)-dihydroorotate from bicarbonate: step 2/3.</text>
</comment>
<keyword evidence="3 7" id="KW-0808">Transferase</keyword>
<evidence type="ECO:0000256" key="3">
    <source>
        <dbReference type="ARBA" id="ARBA00022679"/>
    </source>
</evidence>
<evidence type="ECO:0000256" key="6">
    <source>
        <dbReference type="ARBA" id="ARBA00048859"/>
    </source>
</evidence>
<dbReference type="HAMAP" id="MF_00001">
    <property type="entry name" value="Asp_carb_tr"/>
    <property type="match status" value="1"/>
</dbReference>
<dbReference type="InterPro" id="IPR006132">
    <property type="entry name" value="Asp/Orn_carbamoyltranf_P-bd"/>
</dbReference>
<dbReference type="InterPro" id="IPR006130">
    <property type="entry name" value="Asp/Orn_carbamoylTrfase"/>
</dbReference>
<dbReference type="SUPFAM" id="SSF53671">
    <property type="entry name" value="Aspartate/ornithine carbamoyltransferase"/>
    <property type="match status" value="1"/>
</dbReference>
<dbReference type="GO" id="GO:0006207">
    <property type="term" value="P:'de novo' pyrimidine nucleobase biosynthetic process"/>
    <property type="evidence" value="ECO:0007669"/>
    <property type="project" value="InterPro"/>
</dbReference>
<feature type="binding site" evidence="7">
    <location>
        <position position="108"/>
    </location>
    <ligand>
        <name>carbamoyl phosphate</name>
        <dbReference type="ChEBI" id="CHEBI:58228"/>
    </ligand>
</feature>
<dbReference type="PRINTS" id="PR00101">
    <property type="entry name" value="ATCASE"/>
</dbReference>
<dbReference type="FunFam" id="3.40.50.1370:FF:000011">
    <property type="entry name" value="Aspartate carbamoyltransferase"/>
    <property type="match status" value="1"/>
</dbReference>
<feature type="binding site" evidence="7">
    <location>
        <position position="174"/>
    </location>
    <ligand>
        <name>L-aspartate</name>
        <dbReference type="ChEBI" id="CHEBI:29991"/>
    </ligand>
</feature>
<dbReference type="GO" id="GO:0044205">
    <property type="term" value="P:'de novo' UMP biosynthetic process"/>
    <property type="evidence" value="ECO:0007669"/>
    <property type="project" value="UniProtKB-UniRule"/>
</dbReference>
<comment type="similarity">
    <text evidence="2 7">Belongs to the aspartate/ornithine carbamoyltransferase superfamily. ATCase family.</text>
</comment>
<feature type="binding site" evidence="7">
    <location>
        <position position="141"/>
    </location>
    <ligand>
        <name>carbamoyl phosphate</name>
        <dbReference type="ChEBI" id="CHEBI:58228"/>
    </ligand>
</feature>
<dbReference type="EMBL" id="AZER01000016">
    <property type="protein sequence ID" value="KRL27256.1"/>
    <property type="molecule type" value="Genomic_DNA"/>
</dbReference>
<dbReference type="UniPathway" id="UPA00070">
    <property type="reaction ID" value="UER00116"/>
</dbReference>
<dbReference type="Proteomes" id="UP000051445">
    <property type="component" value="Unassembled WGS sequence"/>
</dbReference>
<evidence type="ECO:0000256" key="5">
    <source>
        <dbReference type="ARBA" id="ARBA00043884"/>
    </source>
</evidence>
<dbReference type="InterPro" id="IPR036901">
    <property type="entry name" value="Asp/Orn_carbamoylTrfase_sf"/>
</dbReference>
<dbReference type="Gene3D" id="3.40.50.1370">
    <property type="entry name" value="Aspartate/ornithine carbamoyltransferase"/>
    <property type="match status" value="2"/>
</dbReference>
<feature type="binding site" evidence="7">
    <location>
        <position position="144"/>
    </location>
    <ligand>
        <name>carbamoyl phosphate</name>
        <dbReference type="ChEBI" id="CHEBI:58228"/>
    </ligand>
</feature>
<dbReference type="InterPro" id="IPR006131">
    <property type="entry name" value="Asp_carbamoyltransf_Asp/Orn-bd"/>
</dbReference>
<comment type="caution">
    <text evidence="10">The sequence shown here is derived from an EMBL/GenBank/DDBJ whole genome shotgun (WGS) entry which is preliminary data.</text>
</comment>
<evidence type="ECO:0000256" key="7">
    <source>
        <dbReference type="HAMAP-Rule" id="MF_00001"/>
    </source>
</evidence>